<dbReference type="RefSeq" id="WP_136642020.1">
    <property type="nucleotide sequence ID" value="NZ_QYRT01000014.1"/>
</dbReference>
<keyword evidence="2" id="KW-1185">Reference proteome</keyword>
<sequence length="159" mass="16607">MTGPEVHEENVRVELSAAAERMLAGVCGAAIRSLGATLVTVSLWRPEQHDLVRIASNLPAVYRVGGISSGLGADWVRQCVIDQVSFIAEDEAAVTSDAFEHHDVLAALNLGAAINAVIARNGVFYGCLNVLGPAGSFTEAQLIEADALAARLIDTLAGL</sequence>
<organism evidence="1 2">
    <name type="scientific">Subtercola vilae</name>
    <dbReference type="NCBI Taxonomy" id="2056433"/>
    <lineage>
        <taxon>Bacteria</taxon>
        <taxon>Bacillati</taxon>
        <taxon>Actinomycetota</taxon>
        <taxon>Actinomycetes</taxon>
        <taxon>Micrococcales</taxon>
        <taxon>Microbacteriaceae</taxon>
        <taxon>Subtercola</taxon>
    </lineage>
</organism>
<evidence type="ECO:0000313" key="2">
    <source>
        <dbReference type="Proteomes" id="UP000306192"/>
    </source>
</evidence>
<dbReference type="OrthoDB" id="7066078at2"/>
<reference evidence="1 2" key="1">
    <citation type="journal article" date="2019" name="Microorganisms">
        <title>Systematic Affiliation and Genome Analysis of Subtercola vilae DB165(T) with Particular Emphasis on Cold Adaptation of an Isolate from a High-Altitude Cold Volcano Lake.</title>
        <authorList>
            <person name="Villalobos A.S."/>
            <person name="Wiese J."/>
            <person name="Imhoff J.F."/>
            <person name="Dorador C."/>
            <person name="Keller A."/>
            <person name="Hentschel U."/>
        </authorList>
    </citation>
    <scope>NUCLEOTIDE SEQUENCE [LARGE SCALE GENOMIC DNA]</scope>
    <source>
        <strain evidence="1 2">DB165</strain>
    </source>
</reference>
<dbReference type="EMBL" id="QYRT01000014">
    <property type="protein sequence ID" value="TIH36924.1"/>
    <property type="molecule type" value="Genomic_DNA"/>
</dbReference>
<protein>
    <recommendedName>
        <fullName evidence="3">GAF domain-containing protein</fullName>
    </recommendedName>
</protein>
<dbReference type="AlphaFoldDB" id="A0A4V4RFA3"/>
<proteinExistence type="predicted"/>
<name>A0A4V4RFA3_9MICO</name>
<comment type="caution">
    <text evidence="1">The sequence shown here is derived from an EMBL/GenBank/DDBJ whole genome shotgun (WGS) entry which is preliminary data.</text>
</comment>
<dbReference type="SUPFAM" id="SSF55781">
    <property type="entry name" value="GAF domain-like"/>
    <property type="match status" value="1"/>
</dbReference>
<evidence type="ECO:0000313" key="1">
    <source>
        <dbReference type="EMBL" id="TIH36924.1"/>
    </source>
</evidence>
<dbReference type="Proteomes" id="UP000306192">
    <property type="component" value="Unassembled WGS sequence"/>
</dbReference>
<accession>A0A4V4RFA3</accession>
<gene>
    <name evidence="1" type="ORF">D4765_09310</name>
</gene>
<evidence type="ECO:0008006" key="3">
    <source>
        <dbReference type="Google" id="ProtNLM"/>
    </source>
</evidence>